<dbReference type="SUPFAM" id="SSF52540">
    <property type="entry name" value="P-loop containing nucleoside triphosphate hydrolases"/>
    <property type="match status" value="1"/>
</dbReference>
<evidence type="ECO:0000259" key="2">
    <source>
        <dbReference type="Pfam" id="PF13635"/>
    </source>
</evidence>
<reference evidence="3" key="1">
    <citation type="submission" date="2022-03" db="EMBL/GenBank/DDBJ databases">
        <title>Complete genome sequence of Caldinitratiruptor microaerophilus.</title>
        <authorList>
            <person name="Mukaiyama R."/>
            <person name="Nishiyama T."/>
            <person name="Ueda K."/>
        </authorList>
    </citation>
    <scope>NUCLEOTIDE SEQUENCE</scope>
    <source>
        <strain evidence="3">JCM 16183</strain>
    </source>
</reference>
<dbReference type="RefSeq" id="WP_264844421.1">
    <property type="nucleotide sequence ID" value="NZ_AP025628.1"/>
</dbReference>
<evidence type="ECO:0000313" key="3">
    <source>
        <dbReference type="EMBL" id="BDG60395.1"/>
    </source>
</evidence>
<evidence type="ECO:0000313" key="4">
    <source>
        <dbReference type="Proteomes" id="UP001163687"/>
    </source>
</evidence>
<proteinExistence type="predicted"/>
<sequence>MTAPAYRERDLTPALLAALRAMPVVVVTGMRQVGKSTLLRRQPQLAGRRYVSLDDFAQLEAARRAPEAFLAGTGPVTVDEVQKCPELLPVIKRMVDEDRTPGRFLLSGSANFALLRDITESLAGRAVYLTLSPFTRREISGRVEAEPYLRRFFRTLELPREEAEVAPVTASDVFRGGMPPVCLDPGTDPALWFRGYEQTYLERDVRQLTQVADLITFRQFVQLAALRTGQILNVSELARDARIAPTTAGRYLGVLEASFVVRRLPPYLKNRASRLIKSSKIYITDSGLACHLAGIGTAGALERDPLWGALFETHAAAEITAILESRWPEARLSFWHVQGRHEVDFIVEAGREVMAIELKAATRWTERDLSGLRAFLHATPNCRAAVLAHNGTAAVKLGDRLWALPLGLLLS</sequence>
<gene>
    <name evidence="3" type="ORF">caldi_14850</name>
</gene>
<dbReference type="Pfam" id="PF13173">
    <property type="entry name" value="AAA_14"/>
    <property type="match status" value="1"/>
</dbReference>
<name>A0AA35G7Y1_9FIRM</name>
<dbReference type="AlphaFoldDB" id="A0AA35G7Y1"/>
<dbReference type="PANTHER" id="PTHR43566:SF2">
    <property type="entry name" value="DUF4143 DOMAIN-CONTAINING PROTEIN"/>
    <property type="match status" value="1"/>
</dbReference>
<feature type="domain" description="AAA" evidence="1">
    <location>
        <begin position="23"/>
        <end position="139"/>
    </location>
</feature>
<dbReference type="InterPro" id="IPR041682">
    <property type="entry name" value="AAA_14"/>
</dbReference>
<dbReference type="Proteomes" id="UP001163687">
    <property type="component" value="Chromosome"/>
</dbReference>
<accession>A0AA35G7Y1</accession>
<organism evidence="3 4">
    <name type="scientific">Caldinitratiruptor microaerophilus</name>
    <dbReference type="NCBI Taxonomy" id="671077"/>
    <lineage>
        <taxon>Bacteria</taxon>
        <taxon>Bacillati</taxon>
        <taxon>Bacillota</taxon>
        <taxon>Clostridia</taxon>
        <taxon>Eubacteriales</taxon>
        <taxon>Symbiobacteriaceae</taxon>
        <taxon>Caldinitratiruptor</taxon>
    </lineage>
</organism>
<keyword evidence="4" id="KW-1185">Reference proteome</keyword>
<dbReference type="KEGG" id="cmic:caldi_14850"/>
<evidence type="ECO:0000259" key="1">
    <source>
        <dbReference type="Pfam" id="PF13173"/>
    </source>
</evidence>
<feature type="domain" description="DUF4143" evidence="2">
    <location>
        <begin position="202"/>
        <end position="360"/>
    </location>
</feature>
<dbReference type="PANTHER" id="PTHR43566">
    <property type="entry name" value="CONSERVED PROTEIN"/>
    <property type="match status" value="1"/>
</dbReference>
<dbReference type="InterPro" id="IPR025420">
    <property type="entry name" value="DUF4143"/>
</dbReference>
<dbReference type="EMBL" id="AP025628">
    <property type="protein sequence ID" value="BDG60395.1"/>
    <property type="molecule type" value="Genomic_DNA"/>
</dbReference>
<protein>
    <submittedName>
        <fullName evidence="3">ATPase</fullName>
    </submittedName>
</protein>
<dbReference type="InterPro" id="IPR027417">
    <property type="entry name" value="P-loop_NTPase"/>
</dbReference>
<dbReference type="Pfam" id="PF13635">
    <property type="entry name" value="DUF4143"/>
    <property type="match status" value="1"/>
</dbReference>